<keyword evidence="3" id="KW-0862">Zinc</keyword>
<protein>
    <submittedName>
        <fullName evidence="5">Zf-3CxxC domain containing protein</fullName>
    </submittedName>
</protein>
<dbReference type="EMBL" id="NRDI02000029">
    <property type="protein sequence ID" value="KAI1508068.1"/>
    <property type="molecule type" value="Genomic_DNA"/>
</dbReference>
<dbReference type="InterPro" id="IPR027377">
    <property type="entry name" value="ZAR1/RTP1-5-like_Znf-3CxxC"/>
</dbReference>
<comment type="caution">
    <text evidence="5">The sequence shown here is derived from an EMBL/GenBank/DDBJ whole genome shotgun (WGS) entry which is preliminary data.</text>
</comment>
<name>A0A922N1Z1_9PLEO</name>
<dbReference type="Proteomes" id="UP000249757">
    <property type="component" value="Unassembled WGS sequence"/>
</dbReference>
<keyword evidence="6" id="KW-1185">Reference proteome</keyword>
<keyword evidence="1" id="KW-0479">Metal-binding</keyword>
<accession>A0A922N1Z1</accession>
<dbReference type="AlphaFoldDB" id="A0A922N1Z1"/>
<proteinExistence type="predicted"/>
<evidence type="ECO:0000256" key="2">
    <source>
        <dbReference type="ARBA" id="ARBA00022771"/>
    </source>
</evidence>
<gene>
    <name evidence="5" type="ORF">Ptr86124_012990</name>
</gene>
<dbReference type="SMART" id="SM01328">
    <property type="entry name" value="zf-3CxxC"/>
    <property type="match status" value="1"/>
</dbReference>
<dbReference type="GO" id="GO:0008270">
    <property type="term" value="F:zinc ion binding"/>
    <property type="evidence" value="ECO:0007669"/>
    <property type="project" value="UniProtKB-KW"/>
</dbReference>
<organism evidence="5 6">
    <name type="scientific">Pyrenophora tritici-repentis</name>
    <dbReference type="NCBI Taxonomy" id="45151"/>
    <lineage>
        <taxon>Eukaryota</taxon>
        <taxon>Fungi</taxon>
        <taxon>Dikarya</taxon>
        <taxon>Ascomycota</taxon>
        <taxon>Pezizomycotina</taxon>
        <taxon>Dothideomycetes</taxon>
        <taxon>Pleosporomycetidae</taxon>
        <taxon>Pleosporales</taxon>
        <taxon>Pleosporineae</taxon>
        <taxon>Pleosporaceae</taxon>
        <taxon>Pyrenophora</taxon>
    </lineage>
</organism>
<reference evidence="6" key="1">
    <citation type="journal article" date="2022" name="Microb. Genom.">
        <title>A global pangenome for the wheat fungal pathogen Pyrenophora tritici-repentis and prediction of effector protein structural homology.</title>
        <authorList>
            <person name="Moolhuijzen P.M."/>
            <person name="See P.T."/>
            <person name="Shi G."/>
            <person name="Powell H.R."/>
            <person name="Cockram J."/>
            <person name="Jorgensen L.N."/>
            <person name="Benslimane H."/>
            <person name="Strelkov S.E."/>
            <person name="Turner J."/>
            <person name="Liu Z."/>
            <person name="Moffat C.S."/>
        </authorList>
    </citation>
    <scope>NUCLEOTIDE SEQUENCE [LARGE SCALE GENOMIC DNA]</scope>
</reference>
<dbReference type="Pfam" id="PF13695">
    <property type="entry name" value="Zn_ribbon_3CxxC"/>
    <property type="match status" value="1"/>
</dbReference>
<evidence type="ECO:0000256" key="1">
    <source>
        <dbReference type="ARBA" id="ARBA00022723"/>
    </source>
</evidence>
<evidence type="ECO:0000259" key="4">
    <source>
        <dbReference type="SMART" id="SM01328"/>
    </source>
</evidence>
<sequence>MARGKAQNRGKSAKTSYMYPSLHQDVMSAVSDEIASPHFHMNDSDSGVYNTCSTHVMGTFVCNNSTCANHGWASKKVAILIRGYPRNGYNAVVFNQRCKSCNKLGTLKMDEESYVDRVAYRLKKWAGVRMEKPSFGRKKGLPHKSELYIASSGLKKRASVKQDSL</sequence>
<feature type="domain" description="3CxxC-type" evidence="4">
    <location>
        <begin position="55"/>
        <end position="154"/>
    </location>
</feature>
<keyword evidence="2" id="KW-0863">Zinc-finger</keyword>
<evidence type="ECO:0000313" key="6">
    <source>
        <dbReference type="Proteomes" id="UP000249757"/>
    </source>
</evidence>
<evidence type="ECO:0000256" key="3">
    <source>
        <dbReference type="ARBA" id="ARBA00022833"/>
    </source>
</evidence>
<evidence type="ECO:0000313" key="5">
    <source>
        <dbReference type="EMBL" id="KAI1508068.1"/>
    </source>
</evidence>